<dbReference type="Gene3D" id="3.30.40.10">
    <property type="entry name" value="Zinc/RING finger domain, C3HC4 (zinc finger)"/>
    <property type="match status" value="1"/>
</dbReference>
<dbReference type="Pfam" id="PF13639">
    <property type="entry name" value="zf-RING_2"/>
    <property type="match status" value="1"/>
</dbReference>
<evidence type="ECO:0000313" key="5">
    <source>
        <dbReference type="Proteomes" id="UP001324115"/>
    </source>
</evidence>
<keyword evidence="2" id="KW-0472">Membrane</keyword>
<reference evidence="4 5" key="1">
    <citation type="journal article" date="2023" name="G3 (Bethesda)">
        <title>A haplotype-resolved chromosome-scale genome for Quercus rubra L. provides insights into the genetics of adaptive traits for red oak species.</title>
        <authorList>
            <person name="Kapoor B."/>
            <person name="Jenkins J."/>
            <person name="Schmutz J."/>
            <person name="Zhebentyayeva T."/>
            <person name="Kuelheim C."/>
            <person name="Coggeshall M."/>
            <person name="Heim C."/>
            <person name="Lasky J.R."/>
            <person name="Leites L."/>
            <person name="Islam-Faridi N."/>
            <person name="Romero-Severson J."/>
            <person name="DeLeo V.L."/>
            <person name="Lucas S.M."/>
            <person name="Lazic D."/>
            <person name="Gailing O."/>
            <person name="Carlson J."/>
            <person name="Staton M."/>
        </authorList>
    </citation>
    <scope>NUCLEOTIDE SEQUENCE [LARGE SCALE GENOMIC DNA]</scope>
    <source>
        <strain evidence="4">Pseudo-F2</strain>
    </source>
</reference>
<keyword evidence="2" id="KW-1133">Transmembrane helix</keyword>
<proteinExistence type="predicted"/>
<dbReference type="SMART" id="SM00184">
    <property type="entry name" value="RING"/>
    <property type="match status" value="1"/>
</dbReference>
<dbReference type="InterPro" id="IPR045899">
    <property type="entry name" value="ATL71-like"/>
</dbReference>
<keyword evidence="1" id="KW-0863">Zinc-finger</keyword>
<evidence type="ECO:0000259" key="3">
    <source>
        <dbReference type="PROSITE" id="PS50089"/>
    </source>
</evidence>
<accession>A0AAN7ITE6</accession>
<dbReference type="PROSITE" id="PS50089">
    <property type="entry name" value="ZF_RING_2"/>
    <property type="match status" value="1"/>
</dbReference>
<dbReference type="EMBL" id="JAXUIC010000004">
    <property type="protein sequence ID" value="KAK4593483.1"/>
    <property type="molecule type" value="Genomic_DNA"/>
</dbReference>
<feature type="transmembrane region" description="Helical" evidence="2">
    <location>
        <begin position="12"/>
        <end position="31"/>
    </location>
</feature>
<protein>
    <recommendedName>
        <fullName evidence="3">RING-type domain-containing protein</fullName>
    </recommendedName>
</protein>
<dbReference type="SUPFAM" id="SSF57850">
    <property type="entry name" value="RING/U-box"/>
    <property type="match status" value="1"/>
</dbReference>
<evidence type="ECO:0000256" key="1">
    <source>
        <dbReference type="PROSITE-ProRule" id="PRU00175"/>
    </source>
</evidence>
<dbReference type="InterPro" id="IPR013083">
    <property type="entry name" value="Znf_RING/FYVE/PHD"/>
</dbReference>
<dbReference type="PANTHER" id="PTHR46719:SF20">
    <property type="entry name" value="RING-H2 FINGER PROTEIN ATL70-LIKE"/>
    <property type="match status" value="1"/>
</dbReference>
<evidence type="ECO:0000313" key="4">
    <source>
        <dbReference type="EMBL" id="KAK4593483.1"/>
    </source>
</evidence>
<keyword evidence="5" id="KW-1185">Reference proteome</keyword>
<dbReference type="InterPro" id="IPR001841">
    <property type="entry name" value="Znf_RING"/>
</dbReference>
<dbReference type="PANTHER" id="PTHR46719">
    <property type="entry name" value="TRANSCRIPTION FACTOR C2H2 FAMILY-RELATED"/>
    <property type="match status" value="1"/>
</dbReference>
<sequence>MDATSQLVETILFSLCLLLVVVFLTLASFFCTRFQTHRNSPQVANARNIGTNEVGLDESTLHSFPKVLYGQSKLKKSSSTSPCCSICLMEYKETDMLQLMPDCGHLFHLHCINSWLRLHPTCPICRTLPVPIRGAIAPVNQVPLFATQQG</sequence>
<comment type="caution">
    <text evidence="4">The sequence shown here is derived from an EMBL/GenBank/DDBJ whole genome shotgun (WGS) entry which is preliminary data.</text>
</comment>
<gene>
    <name evidence="4" type="ORF">RGQ29_017554</name>
</gene>
<keyword evidence="2" id="KW-0812">Transmembrane</keyword>
<feature type="domain" description="RING-type" evidence="3">
    <location>
        <begin position="84"/>
        <end position="126"/>
    </location>
</feature>
<organism evidence="4 5">
    <name type="scientific">Quercus rubra</name>
    <name type="common">Northern red oak</name>
    <name type="synonym">Quercus borealis</name>
    <dbReference type="NCBI Taxonomy" id="3512"/>
    <lineage>
        <taxon>Eukaryota</taxon>
        <taxon>Viridiplantae</taxon>
        <taxon>Streptophyta</taxon>
        <taxon>Embryophyta</taxon>
        <taxon>Tracheophyta</taxon>
        <taxon>Spermatophyta</taxon>
        <taxon>Magnoliopsida</taxon>
        <taxon>eudicotyledons</taxon>
        <taxon>Gunneridae</taxon>
        <taxon>Pentapetalae</taxon>
        <taxon>rosids</taxon>
        <taxon>fabids</taxon>
        <taxon>Fagales</taxon>
        <taxon>Fagaceae</taxon>
        <taxon>Quercus</taxon>
    </lineage>
</organism>
<keyword evidence="1" id="KW-0479">Metal-binding</keyword>
<evidence type="ECO:0000256" key="2">
    <source>
        <dbReference type="SAM" id="Phobius"/>
    </source>
</evidence>
<dbReference type="AlphaFoldDB" id="A0AAN7ITE6"/>
<name>A0AAN7ITE6_QUERU</name>
<keyword evidence="1" id="KW-0862">Zinc</keyword>
<dbReference type="Proteomes" id="UP001324115">
    <property type="component" value="Unassembled WGS sequence"/>
</dbReference>
<dbReference type="GO" id="GO:0008270">
    <property type="term" value="F:zinc ion binding"/>
    <property type="evidence" value="ECO:0007669"/>
    <property type="project" value="UniProtKB-KW"/>
</dbReference>